<proteinExistence type="predicted"/>
<evidence type="ECO:0000313" key="8">
    <source>
        <dbReference type="Proteomes" id="UP000230790"/>
    </source>
</evidence>
<dbReference type="GO" id="GO:0022857">
    <property type="term" value="F:transmembrane transporter activity"/>
    <property type="evidence" value="ECO:0007669"/>
    <property type="project" value="InterPro"/>
</dbReference>
<evidence type="ECO:0000256" key="1">
    <source>
        <dbReference type="ARBA" id="ARBA00004651"/>
    </source>
</evidence>
<protein>
    <submittedName>
        <fullName evidence="7">ABC transporter permease</fullName>
    </submittedName>
</protein>
<gene>
    <name evidence="7" type="ORF">CUN48_06270</name>
</gene>
<evidence type="ECO:0000256" key="5">
    <source>
        <dbReference type="ARBA" id="ARBA00023136"/>
    </source>
</evidence>
<keyword evidence="3 6" id="KW-0812">Transmembrane</keyword>
<evidence type="ECO:0000256" key="2">
    <source>
        <dbReference type="ARBA" id="ARBA00022475"/>
    </source>
</evidence>
<dbReference type="CDD" id="cd06580">
    <property type="entry name" value="TM_PBP1_transp_TpRbsC_like"/>
    <property type="match status" value="1"/>
</dbReference>
<accession>A0A2M8QDK4</accession>
<keyword evidence="5 6" id="KW-0472">Membrane</keyword>
<evidence type="ECO:0000313" key="7">
    <source>
        <dbReference type="EMBL" id="PJF47895.1"/>
    </source>
</evidence>
<dbReference type="Pfam" id="PF02653">
    <property type="entry name" value="BPD_transp_2"/>
    <property type="match status" value="1"/>
</dbReference>
<keyword evidence="4 6" id="KW-1133">Transmembrane helix</keyword>
<dbReference type="PANTHER" id="PTHR43370:SF1">
    <property type="entry name" value="GUANOSINE ABC TRANSPORTER PERMEASE PROTEIN NUPQ"/>
    <property type="match status" value="1"/>
</dbReference>
<feature type="transmembrane region" description="Helical" evidence="6">
    <location>
        <begin position="201"/>
        <end position="223"/>
    </location>
</feature>
<reference evidence="7 8" key="1">
    <citation type="submission" date="2017-11" db="EMBL/GenBank/DDBJ databases">
        <title>Evolution of Phototrophy in the Chloroflexi Phylum Driven by Horizontal Gene Transfer.</title>
        <authorList>
            <person name="Ward L.M."/>
            <person name="Hemp J."/>
            <person name="Shih P.M."/>
            <person name="Mcglynn S.E."/>
            <person name="Fischer W."/>
        </authorList>
    </citation>
    <scope>NUCLEOTIDE SEQUENCE [LARGE SCALE GENOMIC DNA]</scope>
    <source>
        <strain evidence="7">JP3_7</strain>
    </source>
</reference>
<feature type="transmembrane region" description="Helical" evidence="6">
    <location>
        <begin position="67"/>
        <end position="88"/>
    </location>
</feature>
<evidence type="ECO:0000256" key="6">
    <source>
        <dbReference type="SAM" id="Phobius"/>
    </source>
</evidence>
<dbReference type="EMBL" id="PGTN01000031">
    <property type="protein sequence ID" value="PJF47895.1"/>
    <property type="molecule type" value="Genomic_DNA"/>
</dbReference>
<sequence length="315" mass="32986">MEQALQAIFSATFVAAVLRVTTPILLPALGGLIAELGGVANIALEGIMLISACAGVLVSIATQSEWLGLLAGLAAGIITALVLAFFHLDLKADIILSAIAINILASGGTIFVVFLLTGDKGSTSALVSRQMPFIEIPIIKDIPLLGPILSGQNLLTYIAFIAVAGVAIFLYRMRAGIHLRAVGENPDAARSVGINVRSQQYLALALSGALAALGGVYLSMGYVKFFARDMTAGRGFIALAAIFLGGKTPLGTMIAALVFGLAEALSVQLGNLRVPNQLVQMIPYIATLIALVVYALVQRQRAIAHQRRFRQAPTP</sequence>
<feature type="transmembrane region" description="Helical" evidence="6">
    <location>
        <begin position="94"/>
        <end position="116"/>
    </location>
</feature>
<feature type="transmembrane region" description="Helical" evidence="6">
    <location>
        <begin position="7"/>
        <end position="26"/>
    </location>
</feature>
<dbReference type="Proteomes" id="UP000230790">
    <property type="component" value="Unassembled WGS sequence"/>
</dbReference>
<dbReference type="AlphaFoldDB" id="A0A2M8QDK4"/>
<feature type="transmembrane region" description="Helical" evidence="6">
    <location>
        <begin position="281"/>
        <end position="297"/>
    </location>
</feature>
<feature type="transmembrane region" description="Helical" evidence="6">
    <location>
        <begin position="154"/>
        <end position="171"/>
    </location>
</feature>
<dbReference type="PANTHER" id="PTHR43370">
    <property type="entry name" value="SUGAR ABC TRANSPORTER INTEGRAL MEMBRANE PROTEIN-RELATED"/>
    <property type="match status" value="1"/>
</dbReference>
<feature type="transmembrane region" description="Helical" evidence="6">
    <location>
        <begin position="38"/>
        <end position="60"/>
    </location>
</feature>
<comment type="caution">
    <text evidence="7">The sequence shown here is derived from an EMBL/GenBank/DDBJ whole genome shotgun (WGS) entry which is preliminary data.</text>
</comment>
<evidence type="ECO:0000256" key="4">
    <source>
        <dbReference type="ARBA" id="ARBA00022989"/>
    </source>
</evidence>
<comment type="subcellular location">
    <subcellularLocation>
        <location evidence="1">Cell membrane</location>
        <topology evidence="1">Multi-pass membrane protein</topology>
    </subcellularLocation>
</comment>
<organism evidence="7 8">
    <name type="scientific">Candidatus Thermofonsia Clade 3 bacterium</name>
    <dbReference type="NCBI Taxonomy" id="2364212"/>
    <lineage>
        <taxon>Bacteria</taxon>
        <taxon>Bacillati</taxon>
        <taxon>Chloroflexota</taxon>
        <taxon>Candidatus Thermofontia</taxon>
        <taxon>Candidatus Thermofonsia Clade 3</taxon>
    </lineage>
</organism>
<dbReference type="GO" id="GO:0005886">
    <property type="term" value="C:plasma membrane"/>
    <property type="evidence" value="ECO:0007669"/>
    <property type="project" value="UniProtKB-SubCell"/>
</dbReference>
<evidence type="ECO:0000256" key="3">
    <source>
        <dbReference type="ARBA" id="ARBA00022692"/>
    </source>
</evidence>
<keyword evidence="2" id="KW-1003">Cell membrane</keyword>
<dbReference type="InterPro" id="IPR001851">
    <property type="entry name" value="ABC_transp_permease"/>
</dbReference>
<name>A0A2M8QDK4_9CHLR</name>
<feature type="transmembrane region" description="Helical" evidence="6">
    <location>
        <begin position="235"/>
        <end position="261"/>
    </location>
</feature>